<dbReference type="EMBL" id="REGN01002264">
    <property type="protein sequence ID" value="RNA29228.1"/>
    <property type="molecule type" value="Genomic_DNA"/>
</dbReference>
<evidence type="ECO:0000313" key="2">
    <source>
        <dbReference type="Proteomes" id="UP000276133"/>
    </source>
</evidence>
<protein>
    <submittedName>
        <fullName evidence="1">Uncharacterized protein</fullName>
    </submittedName>
</protein>
<accession>A0A3M7S0S1</accession>
<keyword evidence="2" id="KW-1185">Reference proteome</keyword>
<evidence type="ECO:0000313" key="1">
    <source>
        <dbReference type="EMBL" id="RNA29228.1"/>
    </source>
</evidence>
<name>A0A3M7S0S1_BRAPC</name>
<comment type="caution">
    <text evidence="1">The sequence shown here is derived from an EMBL/GenBank/DDBJ whole genome shotgun (WGS) entry which is preliminary data.</text>
</comment>
<reference evidence="1 2" key="1">
    <citation type="journal article" date="2018" name="Sci. Rep.">
        <title>Genomic signatures of local adaptation to the degree of environmental predictability in rotifers.</title>
        <authorList>
            <person name="Franch-Gras L."/>
            <person name="Hahn C."/>
            <person name="Garcia-Roger E.M."/>
            <person name="Carmona M.J."/>
            <person name="Serra M."/>
            <person name="Gomez A."/>
        </authorList>
    </citation>
    <scope>NUCLEOTIDE SEQUENCE [LARGE SCALE GENOMIC DNA]</scope>
    <source>
        <strain evidence="1">HYR1</strain>
    </source>
</reference>
<dbReference type="AlphaFoldDB" id="A0A3M7S0S1"/>
<dbReference type="Proteomes" id="UP000276133">
    <property type="component" value="Unassembled WGS sequence"/>
</dbReference>
<organism evidence="1 2">
    <name type="scientific">Brachionus plicatilis</name>
    <name type="common">Marine rotifer</name>
    <name type="synonym">Brachionus muelleri</name>
    <dbReference type="NCBI Taxonomy" id="10195"/>
    <lineage>
        <taxon>Eukaryota</taxon>
        <taxon>Metazoa</taxon>
        <taxon>Spiralia</taxon>
        <taxon>Gnathifera</taxon>
        <taxon>Rotifera</taxon>
        <taxon>Eurotatoria</taxon>
        <taxon>Monogononta</taxon>
        <taxon>Pseudotrocha</taxon>
        <taxon>Ploima</taxon>
        <taxon>Brachionidae</taxon>
        <taxon>Brachionus</taxon>
    </lineage>
</organism>
<sequence length="71" mass="8305">MSQTVFCGQCFLYLKLINNFSIKEDIKSYLFSYDHLIIVIMAKNDNLLLFGYFSPTNKIIDLLNIDPVEKH</sequence>
<proteinExistence type="predicted"/>
<gene>
    <name evidence="1" type="ORF">BpHYR1_044958</name>
</gene>